<comment type="caution">
    <text evidence="2">The sequence shown here is derived from an EMBL/GenBank/DDBJ whole genome shotgun (WGS) entry which is preliminary data.</text>
</comment>
<evidence type="ECO:0000313" key="2">
    <source>
        <dbReference type="EMBL" id="KAK0737648.1"/>
    </source>
</evidence>
<organism evidence="2 3">
    <name type="scientific">Apiosordaria backusii</name>
    <dbReference type="NCBI Taxonomy" id="314023"/>
    <lineage>
        <taxon>Eukaryota</taxon>
        <taxon>Fungi</taxon>
        <taxon>Dikarya</taxon>
        <taxon>Ascomycota</taxon>
        <taxon>Pezizomycotina</taxon>
        <taxon>Sordariomycetes</taxon>
        <taxon>Sordariomycetidae</taxon>
        <taxon>Sordariales</taxon>
        <taxon>Lasiosphaeriaceae</taxon>
        <taxon>Apiosordaria</taxon>
    </lineage>
</organism>
<sequence>MLFTWRPCPTDFFTPFKFPALAEASHTPTLSTAGSRSTCHTGQITAALNKKETHDIPFPLVYNNPCPNTPYLPSPQPFRHHSPTHAHKAEHSTHGISLSQKKQNKRTYQNSRKCIQNKTKQKRHKTRTRPKFPRGRTA</sequence>
<protein>
    <submittedName>
        <fullName evidence="2">Uncharacterized protein</fullName>
    </submittedName>
</protein>
<proteinExistence type="predicted"/>
<dbReference type="Proteomes" id="UP001172159">
    <property type="component" value="Unassembled WGS sequence"/>
</dbReference>
<feature type="region of interest" description="Disordered" evidence="1">
    <location>
        <begin position="71"/>
        <end position="138"/>
    </location>
</feature>
<feature type="compositionally biased region" description="Basic residues" evidence="1">
    <location>
        <begin position="119"/>
        <end position="138"/>
    </location>
</feature>
<gene>
    <name evidence="2" type="ORF">B0T21DRAFT_169491</name>
</gene>
<dbReference type="EMBL" id="JAUKTV010000005">
    <property type="protein sequence ID" value="KAK0737648.1"/>
    <property type="molecule type" value="Genomic_DNA"/>
</dbReference>
<keyword evidence="3" id="KW-1185">Reference proteome</keyword>
<feature type="compositionally biased region" description="Polar residues" evidence="1">
    <location>
        <begin position="94"/>
        <end position="117"/>
    </location>
</feature>
<reference evidence="2" key="1">
    <citation type="submission" date="2023-06" db="EMBL/GenBank/DDBJ databases">
        <title>Genome-scale phylogeny and comparative genomics of the fungal order Sordariales.</title>
        <authorList>
            <consortium name="Lawrence Berkeley National Laboratory"/>
            <person name="Hensen N."/>
            <person name="Bonometti L."/>
            <person name="Westerberg I."/>
            <person name="Brannstrom I.O."/>
            <person name="Guillou S."/>
            <person name="Cros-Aarteil S."/>
            <person name="Calhoun S."/>
            <person name="Haridas S."/>
            <person name="Kuo A."/>
            <person name="Mondo S."/>
            <person name="Pangilinan J."/>
            <person name="Riley R."/>
            <person name="Labutti K."/>
            <person name="Andreopoulos B."/>
            <person name="Lipzen A."/>
            <person name="Chen C."/>
            <person name="Yanf M."/>
            <person name="Daum C."/>
            <person name="Ng V."/>
            <person name="Clum A."/>
            <person name="Steindorff A."/>
            <person name="Ohm R."/>
            <person name="Martin F."/>
            <person name="Silar P."/>
            <person name="Natvig D."/>
            <person name="Lalanne C."/>
            <person name="Gautier V."/>
            <person name="Ament-Velasquez S.L."/>
            <person name="Kruys A."/>
            <person name="Hutchinson M.I."/>
            <person name="Powell A.J."/>
            <person name="Barry K."/>
            <person name="Miller A.N."/>
            <person name="Grigoriev I.V."/>
            <person name="Debuchy R."/>
            <person name="Gladieux P."/>
            <person name="Thoren M.H."/>
            <person name="Johannesson H."/>
        </authorList>
    </citation>
    <scope>NUCLEOTIDE SEQUENCE</scope>
    <source>
        <strain evidence="2">CBS 540.89</strain>
    </source>
</reference>
<accession>A0AA40BP34</accession>
<evidence type="ECO:0000313" key="3">
    <source>
        <dbReference type="Proteomes" id="UP001172159"/>
    </source>
</evidence>
<evidence type="ECO:0000256" key="1">
    <source>
        <dbReference type="SAM" id="MobiDB-lite"/>
    </source>
</evidence>
<name>A0AA40BP34_9PEZI</name>
<dbReference type="AlphaFoldDB" id="A0AA40BP34"/>